<evidence type="ECO:0000313" key="3">
    <source>
        <dbReference type="Proteomes" id="UP000054735"/>
    </source>
</evidence>
<reference evidence="1 3" key="1">
    <citation type="submission" date="2015-11" db="EMBL/GenBank/DDBJ databases">
        <title>Genomic analysis of 38 Legionella species identifies large and diverse effector repertoires.</title>
        <authorList>
            <person name="Burstein D."/>
            <person name="Amaro F."/>
            <person name="Zusman T."/>
            <person name="Lifshitz Z."/>
            <person name="Cohen O."/>
            <person name="Gilbert J.A."/>
            <person name="Pupko T."/>
            <person name="Shuman H.A."/>
            <person name="Segal G."/>
        </authorList>
    </citation>
    <scope>NUCLEOTIDE SEQUENCE [LARGE SCALE GENOMIC DNA]</scope>
    <source>
        <strain evidence="1 3">CDC#1407-AL-14</strain>
    </source>
</reference>
<dbReference type="Proteomes" id="UP000255066">
    <property type="component" value="Unassembled WGS sequence"/>
</dbReference>
<evidence type="ECO:0000313" key="4">
    <source>
        <dbReference type="Proteomes" id="UP000255066"/>
    </source>
</evidence>
<evidence type="ECO:0000313" key="1">
    <source>
        <dbReference type="EMBL" id="KTC68935.1"/>
    </source>
</evidence>
<dbReference type="EMBL" id="LNXT01000044">
    <property type="protein sequence ID" value="KTC68935.1"/>
    <property type="molecule type" value="Genomic_DNA"/>
</dbReference>
<sequence>MHTSGRTYFNTSIETMNKKIITNSLLCLLAFSEVHAAKAVNQDITASPSSKQKGYNLNGLYGYQNFKFNSTSDSNFNRFSGHLNLYMLGSNNIRLREDLNAGLSIYQVDSQVNSSLLLNPNFPSETHQVVRNNSVYGRLLKTIKPYLLLDVVGGLGHNSLSYSTLIAKNTEYQQQGRARSNSDNWFGGVNGIYSHSFRDWKFLGSIGVLYSQVNQDSFNYVFIPNNSTTRVPFLRNKSSFALENAELSYQLKDWVQPFVNAGLIQVLQFENNRSSISGEFLGALPEFNLDQNGYRAGGGLSFKYKQLTLRIEHQYSQRTDVYHSNLTMVSLNVNMA</sequence>
<dbReference type="Proteomes" id="UP000054735">
    <property type="component" value="Unassembled WGS sequence"/>
</dbReference>
<dbReference type="AlphaFoldDB" id="A0A378IA50"/>
<keyword evidence="3" id="KW-1185">Reference proteome</keyword>
<name>A0A378IA50_9GAMM</name>
<organism evidence="2 4">
    <name type="scientific">Legionella birminghamensis</name>
    <dbReference type="NCBI Taxonomy" id="28083"/>
    <lineage>
        <taxon>Bacteria</taxon>
        <taxon>Pseudomonadati</taxon>
        <taxon>Pseudomonadota</taxon>
        <taxon>Gammaproteobacteria</taxon>
        <taxon>Legionellales</taxon>
        <taxon>Legionellaceae</taxon>
        <taxon>Legionella</taxon>
    </lineage>
</organism>
<gene>
    <name evidence="1" type="ORF">Lbir_2468</name>
    <name evidence="2" type="ORF">NCTC12437_01224</name>
</gene>
<accession>A0A378IA50</accession>
<protein>
    <recommendedName>
        <fullName evidence="5">Autotransporter domain-containing protein</fullName>
    </recommendedName>
</protein>
<evidence type="ECO:0000313" key="2">
    <source>
        <dbReference type="EMBL" id="STX31451.1"/>
    </source>
</evidence>
<evidence type="ECO:0008006" key="5">
    <source>
        <dbReference type="Google" id="ProtNLM"/>
    </source>
</evidence>
<dbReference type="STRING" id="28083.Lbir_2468"/>
<proteinExistence type="predicted"/>
<reference evidence="2 4" key="2">
    <citation type="submission" date="2018-06" db="EMBL/GenBank/DDBJ databases">
        <authorList>
            <consortium name="Pathogen Informatics"/>
            <person name="Doyle S."/>
        </authorList>
    </citation>
    <scope>NUCLEOTIDE SEQUENCE [LARGE SCALE GENOMIC DNA]</scope>
    <source>
        <strain evidence="2 4">NCTC12437</strain>
    </source>
</reference>
<dbReference type="SUPFAM" id="SSF103515">
    <property type="entry name" value="Autotransporter"/>
    <property type="match status" value="1"/>
</dbReference>
<dbReference type="EMBL" id="UGNW01000001">
    <property type="protein sequence ID" value="STX31451.1"/>
    <property type="molecule type" value="Genomic_DNA"/>
</dbReference>
<dbReference type="InterPro" id="IPR036709">
    <property type="entry name" value="Autotransporte_beta_dom_sf"/>
</dbReference>